<sequence length="157" mass="17227">MTLINILVVVLLIGLPIYFMLRSAKGGQRKMVQQLTDSAIVKGFMASEVLVFSTRLAVAVDALRHTLLVGNWREGAMTMEAIALEAFEQIKVVEKKMSQSDSSVGELELVLLSRGREWRLQLFHAYTDGLNSGAEAVGKAQTLKAQLLPCIKADHTA</sequence>
<accession>A0A2W7N8J5</accession>
<protein>
    <submittedName>
        <fullName evidence="2">Uncharacterized protein</fullName>
    </submittedName>
</protein>
<proteinExistence type="predicted"/>
<keyword evidence="1" id="KW-0812">Transmembrane</keyword>
<organism evidence="2 3">
    <name type="scientific">Breznakibacter xylanolyticus</name>
    <dbReference type="NCBI Taxonomy" id="990"/>
    <lineage>
        <taxon>Bacteria</taxon>
        <taxon>Pseudomonadati</taxon>
        <taxon>Bacteroidota</taxon>
        <taxon>Bacteroidia</taxon>
        <taxon>Marinilabiliales</taxon>
        <taxon>Marinilabiliaceae</taxon>
        <taxon>Breznakibacter</taxon>
    </lineage>
</organism>
<name>A0A2W7N8J5_9BACT</name>
<gene>
    <name evidence="2" type="ORF">LX69_01854</name>
</gene>
<keyword evidence="3" id="KW-1185">Reference proteome</keyword>
<dbReference type="Proteomes" id="UP000249239">
    <property type="component" value="Unassembled WGS sequence"/>
</dbReference>
<reference evidence="2 3" key="1">
    <citation type="submission" date="2018-06" db="EMBL/GenBank/DDBJ databases">
        <title>Genomic Encyclopedia of Archaeal and Bacterial Type Strains, Phase II (KMG-II): from individual species to whole genera.</title>
        <authorList>
            <person name="Goeker M."/>
        </authorList>
    </citation>
    <scope>NUCLEOTIDE SEQUENCE [LARGE SCALE GENOMIC DNA]</scope>
    <source>
        <strain evidence="2 3">DSM 6779</strain>
    </source>
</reference>
<keyword evidence="1" id="KW-0472">Membrane</keyword>
<feature type="transmembrane region" description="Helical" evidence="1">
    <location>
        <begin position="6"/>
        <end position="21"/>
    </location>
</feature>
<comment type="caution">
    <text evidence="2">The sequence shown here is derived from an EMBL/GenBank/DDBJ whole genome shotgun (WGS) entry which is preliminary data.</text>
</comment>
<dbReference type="RefSeq" id="WP_111445711.1">
    <property type="nucleotide sequence ID" value="NZ_QKZK01000013.1"/>
</dbReference>
<dbReference type="EMBL" id="QKZK01000013">
    <property type="protein sequence ID" value="PZX16360.1"/>
    <property type="molecule type" value="Genomic_DNA"/>
</dbReference>
<keyword evidence="1" id="KW-1133">Transmembrane helix</keyword>
<evidence type="ECO:0000313" key="3">
    <source>
        <dbReference type="Proteomes" id="UP000249239"/>
    </source>
</evidence>
<dbReference type="AlphaFoldDB" id="A0A2W7N8J5"/>
<evidence type="ECO:0000313" key="2">
    <source>
        <dbReference type="EMBL" id="PZX16360.1"/>
    </source>
</evidence>
<evidence type="ECO:0000256" key="1">
    <source>
        <dbReference type="SAM" id="Phobius"/>
    </source>
</evidence>